<proteinExistence type="predicted"/>
<dbReference type="Pfam" id="PF08837">
    <property type="entry name" value="DUF1810"/>
    <property type="match status" value="1"/>
</dbReference>
<comment type="caution">
    <text evidence="1">The sequence shown here is derived from an EMBL/GenBank/DDBJ whole genome shotgun (WGS) entry which is preliminary data.</text>
</comment>
<dbReference type="OrthoDB" id="447037at2759"/>
<dbReference type="EMBL" id="CAICTM010000160">
    <property type="protein sequence ID" value="CAB9503303.1"/>
    <property type="molecule type" value="Genomic_DNA"/>
</dbReference>
<dbReference type="SUPFAM" id="SSF140736">
    <property type="entry name" value="Rv1873-like"/>
    <property type="match status" value="1"/>
</dbReference>
<accession>A0A9N8H657</accession>
<evidence type="ECO:0000313" key="2">
    <source>
        <dbReference type="Proteomes" id="UP001153069"/>
    </source>
</evidence>
<name>A0A9N8H657_9STRA</name>
<evidence type="ECO:0000313" key="1">
    <source>
        <dbReference type="EMBL" id="CAB9503303.1"/>
    </source>
</evidence>
<dbReference type="AlphaFoldDB" id="A0A9N8H657"/>
<gene>
    <name evidence="1" type="ORF">SEMRO_161_G072670.1</name>
</gene>
<keyword evidence="2" id="KW-1185">Reference proteome</keyword>
<dbReference type="InterPro" id="IPR014937">
    <property type="entry name" value="DUF1810"/>
</dbReference>
<dbReference type="Gene3D" id="1.25.40.380">
    <property type="entry name" value="Protein of unknown function DUF1810"/>
    <property type="match status" value="1"/>
</dbReference>
<reference evidence="1" key="1">
    <citation type="submission" date="2020-06" db="EMBL/GenBank/DDBJ databases">
        <authorList>
            <consortium name="Plant Systems Biology data submission"/>
        </authorList>
    </citation>
    <scope>NUCLEOTIDE SEQUENCE</scope>
    <source>
        <strain evidence="1">D6</strain>
    </source>
</reference>
<protein>
    <submittedName>
        <fullName evidence="1">Uncharacterized protein</fullName>
    </submittedName>
</protein>
<sequence>MCPTTDNSDPHEIEARFWEFHQQNFGIALREIRNGQKEGCWSWYFFPTPPYIVDGVERGSSMNRRMALRGDDAVNAFLTFQKDGVDLRRNYIAIATEMQTQLQRSGMTLLKLVGPLDDAKAISSFRLFEKVGAQRKDEELYVLCGDLLELCGHKRAYPVPTAAAPPPPAAARKKRRMFKGLLFGFLNRKKSSKANNKSKD</sequence>
<organism evidence="1 2">
    <name type="scientific">Seminavis robusta</name>
    <dbReference type="NCBI Taxonomy" id="568900"/>
    <lineage>
        <taxon>Eukaryota</taxon>
        <taxon>Sar</taxon>
        <taxon>Stramenopiles</taxon>
        <taxon>Ochrophyta</taxon>
        <taxon>Bacillariophyta</taxon>
        <taxon>Bacillariophyceae</taxon>
        <taxon>Bacillariophycidae</taxon>
        <taxon>Naviculales</taxon>
        <taxon>Naviculaceae</taxon>
        <taxon>Seminavis</taxon>
    </lineage>
</organism>
<dbReference type="Proteomes" id="UP001153069">
    <property type="component" value="Unassembled WGS sequence"/>
</dbReference>
<dbReference type="InterPro" id="IPR036287">
    <property type="entry name" value="Rv1873-like_sf"/>
</dbReference>